<evidence type="ECO:0000256" key="1">
    <source>
        <dbReference type="SAM" id="MobiDB-lite"/>
    </source>
</evidence>
<name>A0AAP0QPH0_9ROSI</name>
<dbReference type="Pfam" id="PF25597">
    <property type="entry name" value="SH3_retrovirus"/>
    <property type="match status" value="1"/>
</dbReference>
<keyword evidence="5" id="KW-1185">Reference proteome</keyword>
<dbReference type="InterPro" id="IPR043502">
    <property type="entry name" value="DNA/RNA_pol_sf"/>
</dbReference>
<feature type="domain" description="Retroviral polymerase SH3-like" evidence="3">
    <location>
        <begin position="49"/>
        <end position="110"/>
    </location>
</feature>
<evidence type="ECO:0000313" key="4">
    <source>
        <dbReference type="EMBL" id="KAK9214228.1"/>
    </source>
</evidence>
<sequence length="705" mass="80271">MPLKYWQEAFSYATYIINRLTSPTLENKTPFELLHLIKPDYSQIKVFGCECYPYLRPYNKHKFDFHTSKCILLGISISHKGYVCMHHSGRIYISANVKFNEHSFPFQNDSNFCKHRLTDQNNSPTVLENFQVVSFSTNVPSKSTQQKAAHSQSQATAGNSEQLPSFSQDEACQNLSLNSISDNHSPVELSPNTSVENCTLPPITEPNIQASLHPMITRSKAGIFKPKNYKLIGNKWVYKVKENPDGTINRYKARLVVKGFLQTPGLDFNENFSPVVKAATIRIILNLAVNNDWLFRQVDINNAFLNGDLTEIVYMPQPEGFKDKRRPNHICKLKKALYGLRQTPRAWFDKLKNALCSWGFNNSKCDTSLFFRRSSAEMIIVLVYVDDIIMTGSDNKGIEEVIGKLGGAFALKDLGNLSYFLGIQVIRNQHSIMLSQAKYVQDLLAKTEMENCKGIKSPFSTAKKLKKGESTKLDNPSFYRGVVGSLQYAVLTRPELAYSVNKLSQYMYDPRQSHWTACKRVLRYLKSTANMCLKFQKSEHLDLIAYTNADWGRDPDDRRSISGYCVFLGDNLVAWSSRKQGMVARSTVESEYRAIALCTTEITWINSLFASRDQVADILTRPLPYYKFSQFRSKLNVFDKTLSLREGVENSDYEESTVDPKAMLACHLSGHIQQPADVEAEVYSMSWQNCYAGEYLHVNSASWNF</sequence>
<dbReference type="CDD" id="cd09272">
    <property type="entry name" value="RNase_HI_RT_Ty1"/>
    <property type="match status" value="1"/>
</dbReference>
<accession>A0AAP0QPH0</accession>
<comment type="caution">
    <text evidence="4">The sequence shown here is derived from an EMBL/GenBank/DDBJ whole genome shotgun (WGS) entry which is preliminary data.</text>
</comment>
<feature type="region of interest" description="Disordered" evidence="1">
    <location>
        <begin position="141"/>
        <end position="164"/>
    </location>
</feature>
<dbReference type="Pfam" id="PF07727">
    <property type="entry name" value="RVT_2"/>
    <property type="match status" value="1"/>
</dbReference>
<evidence type="ECO:0008006" key="6">
    <source>
        <dbReference type="Google" id="ProtNLM"/>
    </source>
</evidence>
<gene>
    <name evidence="4" type="ORF">WN944_006216</name>
</gene>
<proteinExistence type="predicted"/>
<protein>
    <recommendedName>
        <fullName evidence="6">Retrovirus-related Pol polyprotein from transposon TNT 1-94</fullName>
    </recommendedName>
</protein>
<dbReference type="InterPro" id="IPR013103">
    <property type="entry name" value="RVT_2"/>
</dbReference>
<evidence type="ECO:0000259" key="3">
    <source>
        <dbReference type="Pfam" id="PF25597"/>
    </source>
</evidence>
<dbReference type="PANTHER" id="PTHR11439:SF467">
    <property type="entry name" value="INTEGRASE CATALYTIC DOMAIN-CONTAINING PROTEIN"/>
    <property type="match status" value="1"/>
</dbReference>
<organism evidence="4 5">
    <name type="scientific">Citrus x changshan-huyou</name>
    <dbReference type="NCBI Taxonomy" id="2935761"/>
    <lineage>
        <taxon>Eukaryota</taxon>
        <taxon>Viridiplantae</taxon>
        <taxon>Streptophyta</taxon>
        <taxon>Embryophyta</taxon>
        <taxon>Tracheophyta</taxon>
        <taxon>Spermatophyta</taxon>
        <taxon>Magnoliopsida</taxon>
        <taxon>eudicotyledons</taxon>
        <taxon>Gunneridae</taxon>
        <taxon>Pentapetalae</taxon>
        <taxon>rosids</taxon>
        <taxon>malvids</taxon>
        <taxon>Sapindales</taxon>
        <taxon>Rutaceae</taxon>
        <taxon>Aurantioideae</taxon>
        <taxon>Citrus</taxon>
    </lineage>
</organism>
<evidence type="ECO:0000259" key="2">
    <source>
        <dbReference type="Pfam" id="PF07727"/>
    </source>
</evidence>
<dbReference type="EMBL" id="JBCGBO010000003">
    <property type="protein sequence ID" value="KAK9214228.1"/>
    <property type="molecule type" value="Genomic_DNA"/>
</dbReference>
<evidence type="ECO:0000313" key="5">
    <source>
        <dbReference type="Proteomes" id="UP001428341"/>
    </source>
</evidence>
<reference evidence="4 5" key="1">
    <citation type="submission" date="2024-05" db="EMBL/GenBank/DDBJ databases">
        <title>Haplotype-resolved chromosome-level genome assembly of Huyou (Citrus changshanensis).</title>
        <authorList>
            <person name="Miao C."/>
            <person name="Chen W."/>
            <person name="Wu Y."/>
            <person name="Wang L."/>
            <person name="Zhao S."/>
            <person name="Grierson D."/>
            <person name="Xu C."/>
            <person name="Chen K."/>
        </authorList>
    </citation>
    <scope>NUCLEOTIDE SEQUENCE [LARGE SCALE GENOMIC DNA]</scope>
    <source>
        <strain evidence="4">01-14</strain>
        <tissue evidence="4">Leaf</tissue>
    </source>
</reference>
<dbReference type="Proteomes" id="UP001428341">
    <property type="component" value="Unassembled WGS sequence"/>
</dbReference>
<dbReference type="InterPro" id="IPR057670">
    <property type="entry name" value="SH3_retrovirus"/>
</dbReference>
<dbReference type="SUPFAM" id="SSF56672">
    <property type="entry name" value="DNA/RNA polymerases"/>
    <property type="match status" value="1"/>
</dbReference>
<dbReference type="AlphaFoldDB" id="A0AAP0QPH0"/>
<dbReference type="PANTHER" id="PTHR11439">
    <property type="entry name" value="GAG-POL-RELATED RETROTRANSPOSON"/>
    <property type="match status" value="1"/>
</dbReference>
<feature type="domain" description="Reverse transcriptase Ty1/copia-type" evidence="2">
    <location>
        <begin position="225"/>
        <end position="459"/>
    </location>
</feature>